<evidence type="ECO:0000256" key="1">
    <source>
        <dbReference type="SAM" id="MobiDB-lite"/>
    </source>
</evidence>
<keyword evidence="2" id="KW-0812">Transmembrane</keyword>
<reference evidence="3 4" key="1">
    <citation type="submission" date="2018-12" db="EMBL/GenBank/DDBJ databases">
        <authorList>
            <consortium name="Pathogen Informatics"/>
        </authorList>
    </citation>
    <scope>NUCLEOTIDE SEQUENCE [LARGE SCALE GENOMIC DNA]</scope>
    <source>
        <strain evidence="3 4">NCTC10485</strain>
    </source>
</reference>
<organism evidence="3 4">
    <name type="scientific">Mycolicibacterium chitae</name>
    <name type="common">Mycobacterium chitae</name>
    <dbReference type="NCBI Taxonomy" id="1792"/>
    <lineage>
        <taxon>Bacteria</taxon>
        <taxon>Bacillati</taxon>
        <taxon>Actinomycetota</taxon>
        <taxon>Actinomycetes</taxon>
        <taxon>Mycobacteriales</taxon>
        <taxon>Mycobacteriaceae</taxon>
        <taxon>Mycolicibacterium</taxon>
    </lineage>
</organism>
<feature type="region of interest" description="Disordered" evidence="1">
    <location>
        <begin position="46"/>
        <end position="78"/>
    </location>
</feature>
<feature type="transmembrane region" description="Helical" evidence="2">
    <location>
        <begin position="83"/>
        <end position="102"/>
    </location>
</feature>
<proteinExistence type="predicted"/>
<protein>
    <submittedName>
        <fullName evidence="3">Alanine and proline rich membrane protein</fullName>
    </submittedName>
</protein>
<keyword evidence="2" id="KW-0472">Membrane</keyword>
<accession>A0A3S4VEU8</accession>
<keyword evidence="4" id="KW-1185">Reference proteome</keyword>
<dbReference type="EMBL" id="LR134355">
    <property type="protein sequence ID" value="VEG50001.1"/>
    <property type="molecule type" value="Genomic_DNA"/>
</dbReference>
<evidence type="ECO:0000313" key="4">
    <source>
        <dbReference type="Proteomes" id="UP000282551"/>
    </source>
</evidence>
<keyword evidence="2" id="KW-1133">Transmembrane helix</keyword>
<evidence type="ECO:0000256" key="2">
    <source>
        <dbReference type="SAM" id="Phobius"/>
    </source>
</evidence>
<sequence length="232" mass="25410">MLAAARHRWETDRRPLHTGWSRFVPFAYGFLAGPGRESLNSQAENRRYDHGMSNPPYGGMPPAQAPWPPQGPPPARQSSRLPLVLTAALAVIAIIIAIASWFQPAPEPEAQATEQQFSEQEVTEAKEAVCGAWDAAYNAIQTAASRTSNDETIAFILAVEVKLAFHASGDYIESALRDHSATENDLAEAARQLSSAYHRAILFQLADEPSNKVDEIKSEIRAAESTLKLECE</sequence>
<gene>
    <name evidence="3" type="ORF">NCTC10485_04316</name>
</gene>
<feature type="compositionally biased region" description="Pro residues" evidence="1">
    <location>
        <begin position="63"/>
        <end position="75"/>
    </location>
</feature>
<name>A0A3S4VEU8_MYCCI</name>
<evidence type="ECO:0000313" key="3">
    <source>
        <dbReference type="EMBL" id="VEG50001.1"/>
    </source>
</evidence>
<dbReference type="Proteomes" id="UP000282551">
    <property type="component" value="Chromosome"/>
</dbReference>
<dbReference type="AlphaFoldDB" id="A0A3S4VEU8"/>